<dbReference type="Pfam" id="PF13561">
    <property type="entry name" value="adh_short_C2"/>
    <property type="match status" value="1"/>
</dbReference>
<keyword evidence="6" id="KW-1185">Reference proteome</keyword>
<dbReference type="InterPro" id="IPR020904">
    <property type="entry name" value="Sc_DH/Rdtase_CS"/>
</dbReference>
<organism evidence="5 6">
    <name type="scientific">Falsochrobactrum shanghaiense</name>
    <dbReference type="NCBI Taxonomy" id="2201899"/>
    <lineage>
        <taxon>Bacteria</taxon>
        <taxon>Pseudomonadati</taxon>
        <taxon>Pseudomonadota</taxon>
        <taxon>Alphaproteobacteria</taxon>
        <taxon>Hyphomicrobiales</taxon>
        <taxon>Brucellaceae</taxon>
        <taxon>Falsochrobactrum</taxon>
    </lineage>
</organism>
<dbReference type="InterPro" id="IPR036291">
    <property type="entry name" value="NAD(P)-bd_dom_sf"/>
</dbReference>
<dbReference type="PRINTS" id="PR00081">
    <property type="entry name" value="GDHRDH"/>
</dbReference>
<dbReference type="NCBIfam" id="NF005559">
    <property type="entry name" value="PRK07231.1"/>
    <property type="match status" value="1"/>
</dbReference>
<feature type="compositionally biased region" description="Polar residues" evidence="3">
    <location>
        <begin position="203"/>
        <end position="213"/>
    </location>
</feature>
<evidence type="ECO:0000256" key="1">
    <source>
        <dbReference type="ARBA" id="ARBA00006484"/>
    </source>
</evidence>
<comment type="caution">
    <text evidence="5">The sequence shown here is derived from an EMBL/GenBank/DDBJ whole genome shotgun (WGS) entry which is preliminary data.</text>
</comment>
<dbReference type="EMBL" id="QGDB01000006">
    <property type="protein sequence ID" value="PWL16855.1"/>
    <property type="molecule type" value="Genomic_DNA"/>
</dbReference>
<reference evidence="5 6" key="1">
    <citation type="submission" date="2018-05" db="EMBL/GenBank/DDBJ databases">
        <title>Comparative genomic sequence analysis between strain HN4 and CCM 8460T (Falsochrobactrum ovis) will provide more evidence to prove that HN4 is a new species of Falsochrobactrum.</title>
        <authorList>
            <person name="Lyu W."/>
            <person name="Sun L."/>
            <person name="Yao L."/>
        </authorList>
    </citation>
    <scope>NUCLEOTIDE SEQUENCE [LARGE SCALE GENOMIC DNA]</scope>
    <source>
        <strain evidence="5 6">HN4</strain>
    </source>
</reference>
<evidence type="ECO:0000313" key="5">
    <source>
        <dbReference type="EMBL" id="PWL16855.1"/>
    </source>
</evidence>
<dbReference type="PRINTS" id="PR00080">
    <property type="entry name" value="SDRFAMILY"/>
</dbReference>
<dbReference type="GO" id="GO:0016616">
    <property type="term" value="F:oxidoreductase activity, acting on the CH-OH group of donors, NAD or NADP as acceptor"/>
    <property type="evidence" value="ECO:0007669"/>
    <property type="project" value="TreeGrafter"/>
</dbReference>
<feature type="region of interest" description="Disordered" evidence="3">
    <location>
        <begin position="198"/>
        <end position="218"/>
    </location>
</feature>
<dbReference type="OrthoDB" id="9790146at2"/>
<dbReference type="InterPro" id="IPR002347">
    <property type="entry name" value="SDR_fam"/>
</dbReference>
<dbReference type="PANTHER" id="PTHR42760:SF133">
    <property type="entry name" value="3-OXOACYL-[ACYL-CARRIER-PROTEIN] REDUCTASE"/>
    <property type="match status" value="1"/>
</dbReference>
<dbReference type="RefSeq" id="WP_109707657.1">
    <property type="nucleotide sequence ID" value="NZ_QGDB01000006.1"/>
</dbReference>
<keyword evidence="2" id="KW-0560">Oxidoreductase</keyword>
<evidence type="ECO:0000256" key="3">
    <source>
        <dbReference type="SAM" id="MobiDB-lite"/>
    </source>
</evidence>
<dbReference type="Proteomes" id="UP000245865">
    <property type="component" value="Unassembled WGS sequence"/>
</dbReference>
<dbReference type="GO" id="GO:0048038">
    <property type="term" value="F:quinone binding"/>
    <property type="evidence" value="ECO:0007669"/>
    <property type="project" value="TreeGrafter"/>
</dbReference>
<dbReference type="PROSITE" id="PS00061">
    <property type="entry name" value="ADH_SHORT"/>
    <property type="match status" value="1"/>
</dbReference>
<dbReference type="SMART" id="SM00822">
    <property type="entry name" value="PKS_KR"/>
    <property type="match status" value="1"/>
</dbReference>
<name>A0A316J7X4_9HYPH</name>
<dbReference type="Gene3D" id="3.40.50.720">
    <property type="entry name" value="NAD(P)-binding Rossmann-like Domain"/>
    <property type="match status" value="1"/>
</dbReference>
<dbReference type="SUPFAM" id="SSF51735">
    <property type="entry name" value="NAD(P)-binding Rossmann-fold domains"/>
    <property type="match status" value="1"/>
</dbReference>
<feature type="domain" description="Ketoreductase" evidence="4">
    <location>
        <begin position="6"/>
        <end position="189"/>
    </location>
</feature>
<dbReference type="CDD" id="cd05233">
    <property type="entry name" value="SDR_c"/>
    <property type="match status" value="1"/>
</dbReference>
<evidence type="ECO:0000259" key="4">
    <source>
        <dbReference type="SMART" id="SM00822"/>
    </source>
</evidence>
<dbReference type="AlphaFoldDB" id="A0A316J7X4"/>
<dbReference type="GO" id="GO:0006633">
    <property type="term" value="P:fatty acid biosynthetic process"/>
    <property type="evidence" value="ECO:0007669"/>
    <property type="project" value="TreeGrafter"/>
</dbReference>
<gene>
    <name evidence="5" type="ORF">DKP76_15260</name>
</gene>
<dbReference type="InterPro" id="IPR057326">
    <property type="entry name" value="KR_dom"/>
</dbReference>
<protein>
    <submittedName>
        <fullName evidence="5">Dehydrogenase</fullName>
    </submittedName>
</protein>
<proteinExistence type="inferred from homology"/>
<evidence type="ECO:0000313" key="6">
    <source>
        <dbReference type="Proteomes" id="UP000245865"/>
    </source>
</evidence>
<sequence length="260" mass="26755">MRLEGKVAIVTGAARGIGYAIAKRFLMDGASVVLSDVNSAAASRAARELEQYGNIEPVAADVGDKLDIHNMLTYTATSMGRLDIFVNNAAITHQAAFLDLKEADFDRVLRVNLKGAFLCGQAAARRMVAQVEAGADAGTIINISSLNALTALPGHLAYAVSKGGLNQLTRAMAAALTQWGIRVNGIGPGPVETDMLSALDPGNENTGPATSPAPTGGIGQPDEIAAIASFLASPDASYVTGQTIYADGGRQASGYIVPPS</sequence>
<dbReference type="FunFam" id="3.40.50.720:FF:000084">
    <property type="entry name" value="Short-chain dehydrogenase reductase"/>
    <property type="match status" value="1"/>
</dbReference>
<evidence type="ECO:0000256" key="2">
    <source>
        <dbReference type="ARBA" id="ARBA00023002"/>
    </source>
</evidence>
<dbReference type="PANTHER" id="PTHR42760">
    <property type="entry name" value="SHORT-CHAIN DEHYDROGENASES/REDUCTASES FAMILY MEMBER"/>
    <property type="match status" value="1"/>
</dbReference>
<comment type="similarity">
    <text evidence="1">Belongs to the short-chain dehydrogenases/reductases (SDR) family.</text>
</comment>
<accession>A0A316J7X4</accession>